<accession>A0AC61KY32</accession>
<evidence type="ECO:0000313" key="1">
    <source>
        <dbReference type="EMBL" id="PXF56592.1"/>
    </source>
</evidence>
<name>A0AC61KY32_9EURY</name>
<comment type="caution">
    <text evidence="1">The sequence shown here is derived from an EMBL/GenBank/DDBJ whole genome shotgun (WGS) entry which is preliminary data.</text>
</comment>
<dbReference type="Proteomes" id="UP000248329">
    <property type="component" value="Unassembled WGS sequence"/>
</dbReference>
<dbReference type="EMBL" id="PQXF01000096">
    <property type="protein sequence ID" value="PXF56592.1"/>
    <property type="molecule type" value="Genomic_DNA"/>
</dbReference>
<organism evidence="1 2">
    <name type="scientific">Candidatus Methanogaster sp</name>
    <dbReference type="NCBI Taxonomy" id="3386292"/>
    <lineage>
        <taxon>Archaea</taxon>
        <taxon>Methanobacteriati</taxon>
        <taxon>Methanobacteriota</taxon>
        <taxon>Stenosarchaea group</taxon>
        <taxon>Methanomicrobia</taxon>
        <taxon>Methanosarcinales</taxon>
        <taxon>ANME-2 cluster</taxon>
        <taxon>Candidatus Methanogasteraceae</taxon>
        <taxon>Candidatus Methanogaster</taxon>
    </lineage>
</organism>
<reference evidence="1" key="1">
    <citation type="submission" date="2018-01" db="EMBL/GenBank/DDBJ databases">
        <authorList>
            <person name="Krukenberg V."/>
        </authorList>
    </citation>
    <scope>NUCLEOTIDE SEQUENCE</scope>
    <source>
        <strain evidence="1">E20ANME2</strain>
    </source>
</reference>
<proteinExistence type="predicted"/>
<protein>
    <submittedName>
        <fullName evidence="1">Uncharacterized protein</fullName>
    </submittedName>
</protein>
<gene>
    <name evidence="1" type="ORF">C4B59_16690</name>
</gene>
<sequence length="107" mass="12124">MAEEYDRAVDIIFDYDLHRDLDRWGNYRTLVELYAGVLPKDHFKGEPLLGSIGTHGAVLGNLGLVYSDLGQVGKATKYYEDALAIGEEIKDPRIIYFCEQNLKSLKN</sequence>
<evidence type="ECO:0000313" key="2">
    <source>
        <dbReference type="Proteomes" id="UP000248329"/>
    </source>
</evidence>